<evidence type="ECO:0000313" key="1">
    <source>
        <dbReference type="EMBL" id="MXQ54136.1"/>
    </source>
</evidence>
<name>A0A6I4VWB3_9BACL</name>
<dbReference type="Proteomes" id="UP000430692">
    <property type="component" value="Unassembled WGS sequence"/>
</dbReference>
<dbReference type="EMBL" id="WUUL01000006">
    <property type="protein sequence ID" value="MXQ54136.1"/>
    <property type="molecule type" value="Genomic_DNA"/>
</dbReference>
<reference evidence="1 2" key="1">
    <citation type="submission" date="2019-12" db="EMBL/GenBank/DDBJ databases">
        <title>Whole-genome analyses of novel actinobacteria.</title>
        <authorList>
            <person name="Sahin N."/>
            <person name="Saygin H."/>
        </authorList>
    </citation>
    <scope>NUCLEOTIDE SEQUENCE [LARGE SCALE GENOMIC DNA]</scope>
    <source>
        <strain evidence="1 2">KC615</strain>
    </source>
</reference>
<dbReference type="Pfam" id="PF14398">
    <property type="entry name" value="ATPgrasp_YheCD"/>
    <property type="match status" value="1"/>
</dbReference>
<accession>A0A6I4VWB3</accession>
<dbReference type="RefSeq" id="WP_160801494.1">
    <property type="nucleotide sequence ID" value="NZ_WUUL01000006.1"/>
</dbReference>
<dbReference type="SUPFAM" id="SSF56059">
    <property type="entry name" value="Glutathione synthetase ATP-binding domain-like"/>
    <property type="match status" value="1"/>
</dbReference>
<sequence length="462" mass="52704">MNSIICQTQLSHATPAKAILMPASLCDQFGFQNGQSIKMEIGNKSVITRVIATRMMEAKIILSPPIARHLSLPYTGMMRAVVHNRTLKLGPVIGILTTGFRANTTNPFGGRTSLFQSFIRAGNTDKPIIYVFTPEMVDWQNRVVTGWYYRFGKWVKHVSPLPDVIYERVPNRKTENLSYVKNCITRLKTLTKCQIFNQGFFDKWSVHEWLYQDKETRKYIPETVLSPSVYILQQMLEKHDMVYLKPIRGSLGLGIFRITQHPQKGYYCRFHGGDRNVLHRFATLESLLAHYFRKNGERFKGYLAQQGIRLIRVQNRPVDFRVHLHKDSTDKWKVIGIGTKLAGIGSVTTHIRTGGTLLSTKQLFEKNFGRRASRILEELKATAISISEVLEENADGPLGEIGMDMGIDQDHHIWLFECNAKPGRHIFDHPTLREAGRQSAKCITEYSLRLAEFVGGEKHANS</sequence>
<proteinExistence type="predicted"/>
<evidence type="ECO:0000313" key="2">
    <source>
        <dbReference type="Proteomes" id="UP000430692"/>
    </source>
</evidence>
<dbReference type="InterPro" id="IPR026838">
    <property type="entry name" value="YheC/D"/>
</dbReference>
<protein>
    <submittedName>
        <fullName evidence="1">YheC/YheD family protein</fullName>
    </submittedName>
</protein>
<dbReference type="AlphaFoldDB" id="A0A6I4VWB3"/>
<organism evidence="1 2">
    <name type="scientific">Shimazuella alba</name>
    <dbReference type="NCBI Taxonomy" id="2690964"/>
    <lineage>
        <taxon>Bacteria</taxon>
        <taxon>Bacillati</taxon>
        <taxon>Bacillota</taxon>
        <taxon>Bacilli</taxon>
        <taxon>Bacillales</taxon>
        <taxon>Thermoactinomycetaceae</taxon>
        <taxon>Shimazuella</taxon>
    </lineage>
</organism>
<gene>
    <name evidence="1" type="ORF">GSM42_10500</name>
</gene>
<comment type="caution">
    <text evidence="1">The sequence shown here is derived from an EMBL/GenBank/DDBJ whole genome shotgun (WGS) entry which is preliminary data.</text>
</comment>
<keyword evidence="2" id="KW-1185">Reference proteome</keyword>